<organism evidence="1 2">
    <name type="scientific">Sphaerisporangium aureirubrum</name>
    <dbReference type="NCBI Taxonomy" id="1544736"/>
    <lineage>
        <taxon>Bacteria</taxon>
        <taxon>Bacillati</taxon>
        <taxon>Actinomycetota</taxon>
        <taxon>Actinomycetes</taxon>
        <taxon>Streptosporangiales</taxon>
        <taxon>Streptosporangiaceae</taxon>
        <taxon>Sphaerisporangium</taxon>
    </lineage>
</organism>
<sequence>MTKPYVYEDAWLHELTITPTEGEVPVVSIRTDGLCVELPPEELPAVVAALYLATGQDVPLILPRPGIRVEEAAHEWVKGGRITAPCHDATYMTSAQARARAAAYAVVAELADTLEVDALAELLGGIPQGPDHVERVAQALVRAGWRREAAPDA</sequence>
<gene>
    <name evidence="1" type="ORF">ACFP1K_07525</name>
</gene>
<evidence type="ECO:0000313" key="1">
    <source>
        <dbReference type="EMBL" id="MFC6081006.1"/>
    </source>
</evidence>
<keyword evidence="2" id="KW-1185">Reference proteome</keyword>
<reference evidence="2" key="1">
    <citation type="journal article" date="2019" name="Int. J. Syst. Evol. Microbiol.">
        <title>The Global Catalogue of Microorganisms (GCM) 10K type strain sequencing project: providing services to taxonomists for standard genome sequencing and annotation.</title>
        <authorList>
            <consortium name="The Broad Institute Genomics Platform"/>
            <consortium name="The Broad Institute Genome Sequencing Center for Infectious Disease"/>
            <person name="Wu L."/>
            <person name="Ma J."/>
        </authorList>
    </citation>
    <scope>NUCLEOTIDE SEQUENCE [LARGE SCALE GENOMIC DNA]</scope>
    <source>
        <strain evidence="2">JCM 30346</strain>
    </source>
</reference>
<dbReference type="RefSeq" id="WP_380748389.1">
    <property type="nucleotide sequence ID" value="NZ_JBHSRF010000007.1"/>
</dbReference>
<accession>A0ABW1ND46</accession>
<dbReference type="EMBL" id="JBHSRF010000007">
    <property type="protein sequence ID" value="MFC6081006.1"/>
    <property type="molecule type" value="Genomic_DNA"/>
</dbReference>
<proteinExistence type="predicted"/>
<name>A0ABW1ND46_9ACTN</name>
<comment type="caution">
    <text evidence="1">The sequence shown here is derived from an EMBL/GenBank/DDBJ whole genome shotgun (WGS) entry which is preliminary data.</text>
</comment>
<dbReference type="Proteomes" id="UP001596137">
    <property type="component" value="Unassembled WGS sequence"/>
</dbReference>
<evidence type="ECO:0000313" key="2">
    <source>
        <dbReference type="Proteomes" id="UP001596137"/>
    </source>
</evidence>
<protein>
    <submittedName>
        <fullName evidence="1">Uncharacterized protein</fullName>
    </submittedName>
</protein>